<dbReference type="RefSeq" id="WP_063242417.1">
    <property type="nucleotide sequence ID" value="NZ_LUKF01000001.1"/>
</dbReference>
<dbReference type="Proteomes" id="UP000075391">
    <property type="component" value="Unassembled WGS sequence"/>
</dbReference>
<evidence type="ECO:0000259" key="3">
    <source>
        <dbReference type="PROSITE" id="PS51371"/>
    </source>
</evidence>
<dbReference type="InterPro" id="IPR051462">
    <property type="entry name" value="CBS_domain-containing"/>
</dbReference>
<keyword evidence="1" id="KW-0677">Repeat</keyword>
<dbReference type="Pfam" id="PF00571">
    <property type="entry name" value="CBS"/>
    <property type="match status" value="2"/>
</dbReference>
<dbReference type="EMBL" id="LUKF01000001">
    <property type="protein sequence ID" value="KYG70643.1"/>
    <property type="molecule type" value="Genomic_DNA"/>
</dbReference>
<dbReference type="InterPro" id="IPR046342">
    <property type="entry name" value="CBS_dom_sf"/>
</dbReference>
<gene>
    <name evidence="4" type="ORF">AZI85_01525</name>
</gene>
<dbReference type="PANTHER" id="PTHR48108">
    <property type="entry name" value="CBS DOMAIN-CONTAINING PROTEIN CBSX2, CHLOROPLASTIC"/>
    <property type="match status" value="1"/>
</dbReference>
<organism evidence="4 5">
    <name type="scientific">Bdellovibrio bacteriovorus</name>
    <dbReference type="NCBI Taxonomy" id="959"/>
    <lineage>
        <taxon>Bacteria</taxon>
        <taxon>Pseudomonadati</taxon>
        <taxon>Bdellovibrionota</taxon>
        <taxon>Bdellovibrionia</taxon>
        <taxon>Bdellovibrionales</taxon>
        <taxon>Pseudobdellovibrionaceae</taxon>
        <taxon>Bdellovibrio</taxon>
    </lineage>
</organism>
<feature type="domain" description="CBS" evidence="3">
    <location>
        <begin position="89"/>
        <end position="146"/>
    </location>
</feature>
<dbReference type="Gene3D" id="3.10.580.10">
    <property type="entry name" value="CBS-domain"/>
    <property type="match status" value="1"/>
</dbReference>
<evidence type="ECO:0000313" key="5">
    <source>
        <dbReference type="Proteomes" id="UP000075391"/>
    </source>
</evidence>
<reference evidence="4 5" key="1">
    <citation type="submission" date="2016-03" db="EMBL/GenBank/DDBJ databases">
        <authorList>
            <person name="Ploux O."/>
        </authorList>
    </citation>
    <scope>NUCLEOTIDE SEQUENCE [LARGE SCALE GENOMIC DNA]</scope>
    <source>
        <strain evidence="4 5">BER2</strain>
    </source>
</reference>
<dbReference type="SMART" id="SM00116">
    <property type="entry name" value="CBS"/>
    <property type="match status" value="2"/>
</dbReference>
<protein>
    <recommendedName>
        <fullName evidence="3">CBS domain-containing protein</fullName>
    </recommendedName>
</protein>
<dbReference type="AlphaFoldDB" id="A0A150WW17"/>
<evidence type="ECO:0000256" key="1">
    <source>
        <dbReference type="ARBA" id="ARBA00022737"/>
    </source>
</evidence>
<comment type="caution">
    <text evidence="4">The sequence shown here is derived from an EMBL/GenBank/DDBJ whole genome shotgun (WGS) entry which is preliminary data.</text>
</comment>
<dbReference type="PANTHER" id="PTHR48108:SF26">
    <property type="entry name" value="CBS DOMAIN-CONTAINING PROTEIN DDB_G0289609"/>
    <property type="match status" value="1"/>
</dbReference>
<dbReference type="InterPro" id="IPR000644">
    <property type="entry name" value="CBS_dom"/>
</dbReference>
<keyword evidence="2" id="KW-0129">CBS domain</keyword>
<dbReference type="SUPFAM" id="SSF54631">
    <property type="entry name" value="CBS-domain pair"/>
    <property type="match status" value="1"/>
</dbReference>
<sequence>MKAKFTSPESDRRTHRPHLEWEKSEIISIAPEASLTEAAELMKEYQIGDVLVMHEDGHGSLLGILTDRDIAMCIADGANPDRVRVSRVMSRSPISARAEDDVFTMISLMKRSGVTRLPLLDRRGRLTGVATAKNMIEILTGALFDLTQIGETQHDNEWQKH</sequence>
<accession>A0A150WW17</accession>
<evidence type="ECO:0000313" key="4">
    <source>
        <dbReference type="EMBL" id="KYG70643.1"/>
    </source>
</evidence>
<name>A0A150WW17_BDEBC</name>
<feature type="domain" description="CBS" evidence="3">
    <location>
        <begin position="22"/>
        <end position="82"/>
    </location>
</feature>
<proteinExistence type="predicted"/>
<dbReference type="PROSITE" id="PS51371">
    <property type="entry name" value="CBS"/>
    <property type="match status" value="2"/>
</dbReference>
<evidence type="ECO:0000256" key="2">
    <source>
        <dbReference type="PROSITE-ProRule" id="PRU00703"/>
    </source>
</evidence>